<dbReference type="InterPro" id="IPR000249">
    <property type="entry name" value="BMC_dom"/>
</dbReference>
<gene>
    <name evidence="6" type="primary">pduB</name>
    <name evidence="5" type="ORF">BJL90_15510</name>
    <name evidence="6" type="ORF">CLFO_20450</name>
</gene>
<dbReference type="InterPro" id="IPR037233">
    <property type="entry name" value="CcmK-like_sf"/>
</dbReference>
<dbReference type="PROSITE" id="PS51931">
    <property type="entry name" value="BMC_CP"/>
    <property type="match status" value="2"/>
</dbReference>
<feature type="domain" description="BMC circularly permuted" evidence="4">
    <location>
        <begin position="63"/>
        <end position="180"/>
    </location>
</feature>
<dbReference type="GO" id="GO:0031469">
    <property type="term" value="C:bacterial microcompartment"/>
    <property type="evidence" value="ECO:0007669"/>
    <property type="project" value="UniProtKB-SubCell"/>
</dbReference>
<evidence type="ECO:0000256" key="1">
    <source>
        <dbReference type="ARBA" id="ARBA00024322"/>
    </source>
</evidence>
<evidence type="ECO:0000256" key="2">
    <source>
        <dbReference type="ARBA" id="ARBA00024446"/>
    </source>
</evidence>
<dbReference type="SUPFAM" id="SSF143414">
    <property type="entry name" value="CcmK-like"/>
    <property type="match status" value="2"/>
</dbReference>
<comment type="subcellular location">
    <subcellularLocation>
        <location evidence="1">Bacterial microcompartment</location>
    </subcellularLocation>
</comment>
<dbReference type="InterPro" id="IPR030984">
    <property type="entry name" value="PduB"/>
</dbReference>
<keyword evidence="7" id="KW-1185">Reference proteome</keyword>
<evidence type="ECO:0000313" key="8">
    <source>
        <dbReference type="Proteomes" id="UP000192478"/>
    </source>
</evidence>
<evidence type="ECO:0000313" key="7">
    <source>
        <dbReference type="Proteomes" id="UP000177894"/>
    </source>
</evidence>
<dbReference type="RefSeq" id="WP_070969975.1">
    <property type="nucleotide sequence ID" value="NZ_CP017603.1"/>
</dbReference>
<reference evidence="5 7" key="1">
    <citation type="submission" date="2016-10" db="EMBL/GenBank/DDBJ databases">
        <title>Complete Genome Sequence of Acetogen Clostridium formicoaceticum ATCC 27076.</title>
        <authorList>
            <person name="Bao T."/>
            <person name="Cheng C."/>
            <person name="Zhao J."/>
            <person name="Yang S.-T."/>
            <person name="Wang J."/>
            <person name="Wang M."/>
        </authorList>
    </citation>
    <scope>NUCLEOTIDE SEQUENCE [LARGE SCALE GENOMIC DNA]</scope>
    <source>
        <strain evidence="5 7">ATCC 27076</strain>
    </source>
</reference>
<dbReference type="AlphaFoldDB" id="A0AAC9WHF8"/>
<dbReference type="EMBL" id="CP017603">
    <property type="protein sequence ID" value="AOY77130.1"/>
    <property type="molecule type" value="Genomic_DNA"/>
</dbReference>
<dbReference type="CDD" id="cd07047">
    <property type="entry name" value="BMC_PduB_repeat1"/>
    <property type="match status" value="1"/>
</dbReference>
<dbReference type="GO" id="GO:0005198">
    <property type="term" value="F:structural molecule activity"/>
    <property type="evidence" value="ECO:0007669"/>
    <property type="project" value="InterPro"/>
</dbReference>
<feature type="compositionally biased region" description="Polar residues" evidence="3">
    <location>
        <begin position="17"/>
        <end position="31"/>
    </location>
</feature>
<dbReference type="Proteomes" id="UP000192478">
    <property type="component" value="Chromosome"/>
</dbReference>
<proteinExistence type="predicted"/>
<dbReference type="NCBIfam" id="NF011944">
    <property type="entry name" value="PRK15415.1"/>
    <property type="match status" value="1"/>
</dbReference>
<evidence type="ECO:0000256" key="3">
    <source>
        <dbReference type="SAM" id="MobiDB-lite"/>
    </source>
</evidence>
<feature type="compositionally biased region" description="Basic and acidic residues" evidence="3">
    <location>
        <begin position="35"/>
        <end position="48"/>
    </location>
</feature>
<dbReference type="Pfam" id="PF00936">
    <property type="entry name" value="BMC"/>
    <property type="match status" value="2"/>
</dbReference>
<protein>
    <submittedName>
        <fullName evidence="5">Microcompartment protein PduB</fullName>
    </submittedName>
    <submittedName>
        <fullName evidence="6">Propanediol utilization protein PduB</fullName>
    </submittedName>
</protein>
<reference evidence="6 8" key="2">
    <citation type="submission" date="2017-03" db="EMBL/GenBank/DDBJ databases">
        <title>Complete sequence of Clostridium formicaceticum DSM 92.</title>
        <authorList>
            <person name="Poehlein A."/>
            <person name="Karl M."/>
            <person name="Bengelsdorf F.R."/>
            <person name="Duerre P."/>
            <person name="Daniel R."/>
        </authorList>
    </citation>
    <scope>NUCLEOTIDE SEQUENCE [LARGE SCALE GENOMIC DNA]</scope>
    <source>
        <strain evidence="6 8">DSM 92</strain>
    </source>
</reference>
<name>A0AAC9WHF8_9CLOT</name>
<dbReference type="NCBIfam" id="TIGR04501">
    <property type="entry name" value="microcomp_PduB"/>
    <property type="match status" value="1"/>
</dbReference>
<organism evidence="6 8">
    <name type="scientific">Clostridium formicaceticum</name>
    <dbReference type="NCBI Taxonomy" id="1497"/>
    <lineage>
        <taxon>Bacteria</taxon>
        <taxon>Bacillati</taxon>
        <taxon>Bacillota</taxon>
        <taxon>Clostridia</taxon>
        <taxon>Eubacteriales</taxon>
        <taxon>Clostridiaceae</taxon>
        <taxon>Clostridium</taxon>
    </lineage>
</organism>
<evidence type="ECO:0000259" key="4">
    <source>
        <dbReference type="PROSITE" id="PS51931"/>
    </source>
</evidence>
<evidence type="ECO:0000313" key="6">
    <source>
        <dbReference type="EMBL" id="ARE87645.1"/>
    </source>
</evidence>
<accession>A0AAC9WHF8</accession>
<sequence length="290" mass="30760">MDQYIIDRVLEEIKKSINGQNPDANLQNSPESEVLEPKAEVKEEKKSDAIQQERSMNVVNDSPAITEYVGCAIGDTVGLVIANLDRHLHEKMGMDPKYRSIGIISGRTGAGPQIMAADEAVKATNTEIVSVELARDTKGGAGHGCLIVLAAEDVSDARRAVEVALKELDRTFGDVYGCDAGHLEFQYSARASLALEKAFNAPIGKAFGLIVGAPAAVGLVMSDTALKTANVDLLSYSSPSVGTAHSNEFIIVISGDSGAVRQSIIAAREVGMSILRSMGQNPTSTTQPYI</sequence>
<feature type="domain" description="BMC circularly permuted" evidence="4">
    <location>
        <begin position="186"/>
        <end position="288"/>
    </location>
</feature>
<dbReference type="SMART" id="SM00877">
    <property type="entry name" value="BMC"/>
    <property type="match status" value="2"/>
</dbReference>
<keyword evidence="2" id="KW-1283">Bacterial microcompartment</keyword>
<dbReference type="EMBL" id="CP020559">
    <property type="protein sequence ID" value="ARE87645.1"/>
    <property type="molecule type" value="Genomic_DNA"/>
</dbReference>
<evidence type="ECO:0000313" key="5">
    <source>
        <dbReference type="EMBL" id="AOY77130.1"/>
    </source>
</evidence>
<dbReference type="CDD" id="cd07048">
    <property type="entry name" value="BMC_PduB_repeat2"/>
    <property type="match status" value="1"/>
</dbReference>
<dbReference type="Proteomes" id="UP000177894">
    <property type="component" value="Chromosome"/>
</dbReference>
<feature type="region of interest" description="Disordered" evidence="3">
    <location>
        <begin position="17"/>
        <end position="50"/>
    </location>
</feature>
<dbReference type="InterPro" id="IPR044870">
    <property type="entry name" value="BMC_CP"/>
</dbReference>
<dbReference type="KEGG" id="cfm:BJL90_15510"/>
<dbReference type="Gene3D" id="3.30.70.1710">
    <property type="match status" value="2"/>
</dbReference>